<dbReference type="AlphaFoldDB" id="A0AAQ0HJE7"/>
<name>A0AAQ0HJE7_PARVE</name>
<organism evidence="1 2">
    <name type="scientific">Paracoccus versutus</name>
    <name type="common">Thiobacillus versutus</name>
    <dbReference type="NCBI Taxonomy" id="34007"/>
    <lineage>
        <taxon>Bacteria</taxon>
        <taxon>Pseudomonadati</taxon>
        <taxon>Pseudomonadota</taxon>
        <taxon>Alphaproteobacteria</taxon>
        <taxon>Rhodobacterales</taxon>
        <taxon>Paracoccaceae</taxon>
        <taxon>Paracoccus</taxon>
    </lineage>
</organism>
<evidence type="ECO:0000313" key="2">
    <source>
        <dbReference type="Proteomes" id="UP000256794"/>
    </source>
</evidence>
<keyword evidence="2" id="KW-1185">Reference proteome</keyword>
<gene>
    <name evidence="1" type="ORF">ATH84_100655</name>
</gene>
<proteinExistence type="predicted"/>
<evidence type="ECO:0000313" key="1">
    <source>
        <dbReference type="EMBL" id="REG53314.1"/>
    </source>
</evidence>
<reference evidence="1 2" key="1">
    <citation type="submission" date="2018-08" db="EMBL/GenBank/DDBJ databases">
        <title>Genomic Encyclopedia of Archaeal and Bacterial Type Strains, Phase II (KMG-II): from individual species to whole genera.</title>
        <authorList>
            <person name="Goeker M."/>
        </authorList>
    </citation>
    <scope>NUCLEOTIDE SEQUENCE [LARGE SCALE GENOMIC DNA]</scope>
    <source>
        <strain evidence="1 2">DSM 582</strain>
    </source>
</reference>
<dbReference type="EMBL" id="QUMX01000006">
    <property type="protein sequence ID" value="REG53314.1"/>
    <property type="molecule type" value="Genomic_DNA"/>
</dbReference>
<accession>A0AAQ0HJE7</accession>
<dbReference type="Proteomes" id="UP000256794">
    <property type="component" value="Unassembled WGS sequence"/>
</dbReference>
<sequence length="895" mass="96633">MLCAIAAEIGFRFEGVGTEFWNKLATALGVPITMSDRTRFGDVFKATAQKFRLSKPSGSAFSAHFSIISWPIANALLPLDLIGPVTRLLARAPATALPGPGRNANFPSLRAWASAAEGARLVDWLRFEASSERVLTSLLTENRGGGISALSYSRLHDSISKSSEAFFAARAARRRARRIRGGSIAPESPGRLIVTRELAGLRLYATWPALPGELVDEAKNIARAAGWRPQLWGAGARLHSDTALGDGPFALTHSDVPRGDHASYGDAAAVFGEGSAIAAALASRSIDWNESLLFDVNDERTRGEQRFAPFDLSSGYAWIACRAGMTSLDQLHFIGSVAGYRLFEASLADETARTILGNHGLLAAGDRSFVARHPIDAIIAPQGVVRPDRPFTIYRLGPPIDVGEPQRLRNAEQVSGQPRVRCEGAQEPDDIPISLSLLERDGAFSALIERRLQLRLESAHALRAVPLTTELEINGKLIVRNVGELAELPVTVDQHSPLLTGLYADGIRTRLLESGVGTLRFSVGRLASIEVPLARPKGAVDWSTTPPTLIDADGSASMACAPATAPHRFVPAPAVVRPESGAVGYVFRFGDGRFADPMNLLASPSFNLGDFAAAFNDLGSRQLRDGERGSGDLARARIAWSRAQCGTLQALAAKSRIVQQFEEPLIYNLCGREWFDRERDDKSSRSDPHQALYLVALEQGLASLPEGVPERYAGDFAEAFAVRARDLDPDWPLRRPTPRDDAMDDALNLGFTDAVNTLQARGSLPGVDPDDCDFGSPEDAWASAAEEAIRRIRRSRLTRLIAPDEGGRQLRDRFYSNIGVAEMAEDLAAWSRTFALPRGQLSVEAAAAALQLWLSPAACEALDAAMRVLVNDPFVARASRYAAIRMDATLGSAVS</sequence>
<comment type="caution">
    <text evidence="1">The sequence shown here is derived from an EMBL/GenBank/DDBJ whole genome shotgun (WGS) entry which is preliminary data.</text>
</comment>
<protein>
    <submittedName>
        <fullName evidence="1">Uncharacterized protein</fullName>
    </submittedName>
</protein>